<reference evidence="2" key="1">
    <citation type="submission" date="2024-06" db="EMBL/GenBank/DDBJ databases">
        <authorList>
            <person name="Liu X."/>
            <person name="Lenzi L."/>
            <person name="Haldenby T S."/>
            <person name="Uol C."/>
        </authorList>
    </citation>
    <scope>NUCLEOTIDE SEQUENCE</scope>
</reference>
<gene>
    <name evidence="2" type="ORF">CDAUBV1_LOCUS9949</name>
</gene>
<sequence>MLEGSSVSRGVKNGNVCSRNESIQLKYMELMHHFAGGNSSNWNSMAKEAVHSLFLKGYQRSRAPGKTKNTKEKTQKKPSNTSNAAVRTEGDKCDHNANNIVDTNKSTGDEEFHTAREDSSGIPISGVQTVGDRSPKFLFNDLPSPEGNLLHCARLGDRPIKVKIQMKPGMGSLAPTRKIANQINSRQGGTQEGGATLGIPKMVERNRTGVHKTTKPYPECQRFHDEKVMDWLSVKEKHIREANRRKRVEERAKRQADYAAEVERKRRAELATVAFEEWLNRKTKPTEAKKRHRVAAVLRVSRKAQKAQKDSPPSGPLELHVPAWKSNGDMEQSDQEKEGTSISLVPLKAHPEHPHTQVAQAKTTLVECPPVRQIKQVTGRPRETTVEHATTLKMTTLQPQEPISRANASPVINVLGQSNLFSDQLLAKRLTHKQWVEQKYIEYCKDENARWKAKGRILLADQLDPNFLQTWKDFLRARVLEMDRSGSRRSLSLSKPRAETGQPKETSVSPAGTKRRSIPAHRYMSSSGRGKLQFTSSHRKVIPRGEKPDIIMRSVNDISSTTARMDTQNQKVHVERTLANAVIEKMPEWAETKIAPMDGKIIC</sequence>
<dbReference type="Proteomes" id="UP001497525">
    <property type="component" value="Unassembled WGS sequence"/>
</dbReference>
<dbReference type="EMBL" id="CAXLJL010000268">
    <property type="protein sequence ID" value="CAL5135838.1"/>
    <property type="molecule type" value="Genomic_DNA"/>
</dbReference>
<comment type="caution">
    <text evidence="2">The sequence shown here is derived from an EMBL/GenBank/DDBJ whole genome shotgun (WGS) entry which is preliminary data.</text>
</comment>
<feature type="region of interest" description="Disordered" evidence="1">
    <location>
        <begin position="301"/>
        <end position="322"/>
    </location>
</feature>
<evidence type="ECO:0000313" key="3">
    <source>
        <dbReference type="Proteomes" id="UP001497525"/>
    </source>
</evidence>
<name>A0AAV2TLC0_CALDB</name>
<organism evidence="2 3">
    <name type="scientific">Calicophoron daubneyi</name>
    <name type="common">Rumen fluke</name>
    <name type="synonym">Paramphistomum daubneyi</name>
    <dbReference type="NCBI Taxonomy" id="300641"/>
    <lineage>
        <taxon>Eukaryota</taxon>
        <taxon>Metazoa</taxon>
        <taxon>Spiralia</taxon>
        <taxon>Lophotrochozoa</taxon>
        <taxon>Platyhelminthes</taxon>
        <taxon>Trematoda</taxon>
        <taxon>Digenea</taxon>
        <taxon>Plagiorchiida</taxon>
        <taxon>Pronocephalata</taxon>
        <taxon>Paramphistomoidea</taxon>
        <taxon>Paramphistomidae</taxon>
        <taxon>Calicophoron</taxon>
    </lineage>
</organism>
<feature type="region of interest" description="Disordered" evidence="1">
    <location>
        <begin position="57"/>
        <end position="127"/>
    </location>
</feature>
<evidence type="ECO:0000313" key="2">
    <source>
        <dbReference type="EMBL" id="CAL5135838.1"/>
    </source>
</evidence>
<evidence type="ECO:0000256" key="1">
    <source>
        <dbReference type="SAM" id="MobiDB-lite"/>
    </source>
</evidence>
<feature type="compositionally biased region" description="Basic and acidic residues" evidence="1">
    <location>
        <begin position="107"/>
        <end position="119"/>
    </location>
</feature>
<feature type="compositionally biased region" description="Polar residues" evidence="1">
    <location>
        <begin position="96"/>
        <end position="106"/>
    </location>
</feature>
<protein>
    <submittedName>
        <fullName evidence="2">Uncharacterized protein</fullName>
    </submittedName>
</protein>
<feature type="region of interest" description="Disordered" evidence="1">
    <location>
        <begin position="485"/>
        <end position="516"/>
    </location>
</feature>
<dbReference type="AlphaFoldDB" id="A0AAV2TLC0"/>
<proteinExistence type="predicted"/>
<accession>A0AAV2TLC0</accession>